<evidence type="ECO:0000313" key="1">
    <source>
        <dbReference type="EMBL" id="KZP12864.1"/>
    </source>
</evidence>
<sequence length="86" mass="9605">MRTSHPDCQLTLTFSLPSPRSKATLERSCRIPFAKTPACVERRGPIASPSEHAHRSTYSQSCITLYTGRRDSRTPAPVPMQPRPLL</sequence>
<proteinExistence type="predicted"/>
<feature type="non-terminal residue" evidence="1">
    <location>
        <position position="86"/>
    </location>
</feature>
<evidence type="ECO:0000313" key="2">
    <source>
        <dbReference type="Proteomes" id="UP000076532"/>
    </source>
</evidence>
<keyword evidence="2" id="KW-1185">Reference proteome</keyword>
<gene>
    <name evidence="1" type="ORF">FIBSPDRAFT_869848</name>
</gene>
<dbReference type="EMBL" id="KV417641">
    <property type="protein sequence ID" value="KZP12864.1"/>
    <property type="molecule type" value="Genomic_DNA"/>
</dbReference>
<name>A0A166BPX9_9AGAM</name>
<reference evidence="1 2" key="1">
    <citation type="journal article" date="2016" name="Mol. Biol. Evol.">
        <title>Comparative Genomics of Early-Diverging Mushroom-Forming Fungi Provides Insights into the Origins of Lignocellulose Decay Capabilities.</title>
        <authorList>
            <person name="Nagy L.G."/>
            <person name="Riley R."/>
            <person name="Tritt A."/>
            <person name="Adam C."/>
            <person name="Daum C."/>
            <person name="Floudas D."/>
            <person name="Sun H."/>
            <person name="Yadav J.S."/>
            <person name="Pangilinan J."/>
            <person name="Larsson K.H."/>
            <person name="Matsuura K."/>
            <person name="Barry K."/>
            <person name="Labutti K."/>
            <person name="Kuo R."/>
            <person name="Ohm R.A."/>
            <person name="Bhattacharya S.S."/>
            <person name="Shirouzu T."/>
            <person name="Yoshinaga Y."/>
            <person name="Martin F.M."/>
            <person name="Grigoriev I.V."/>
            <person name="Hibbett D.S."/>
        </authorList>
    </citation>
    <scope>NUCLEOTIDE SEQUENCE [LARGE SCALE GENOMIC DNA]</scope>
    <source>
        <strain evidence="1 2">CBS 109695</strain>
    </source>
</reference>
<dbReference type="Proteomes" id="UP000076532">
    <property type="component" value="Unassembled WGS sequence"/>
</dbReference>
<organism evidence="1 2">
    <name type="scientific">Athelia psychrophila</name>
    <dbReference type="NCBI Taxonomy" id="1759441"/>
    <lineage>
        <taxon>Eukaryota</taxon>
        <taxon>Fungi</taxon>
        <taxon>Dikarya</taxon>
        <taxon>Basidiomycota</taxon>
        <taxon>Agaricomycotina</taxon>
        <taxon>Agaricomycetes</taxon>
        <taxon>Agaricomycetidae</taxon>
        <taxon>Atheliales</taxon>
        <taxon>Atheliaceae</taxon>
        <taxon>Athelia</taxon>
    </lineage>
</organism>
<dbReference type="AlphaFoldDB" id="A0A166BPX9"/>
<accession>A0A166BPX9</accession>
<protein>
    <submittedName>
        <fullName evidence="1">Uncharacterized protein</fullName>
    </submittedName>
</protein>